<dbReference type="GO" id="GO:0006355">
    <property type="term" value="P:regulation of DNA-templated transcription"/>
    <property type="evidence" value="ECO:0007669"/>
    <property type="project" value="InterPro"/>
</dbReference>
<organism evidence="5 6">
    <name type="scientific">Saprospira grandis (strain Lewin)</name>
    <dbReference type="NCBI Taxonomy" id="984262"/>
    <lineage>
        <taxon>Bacteria</taxon>
        <taxon>Pseudomonadati</taxon>
        <taxon>Bacteroidota</taxon>
        <taxon>Saprospiria</taxon>
        <taxon>Saprospirales</taxon>
        <taxon>Saprospiraceae</taxon>
        <taxon>Saprospira</taxon>
    </lineage>
</organism>
<dbReference type="eggNOG" id="COG2197">
    <property type="taxonomic scope" value="Bacteria"/>
</dbReference>
<sequence>MSQTTKIKIAITDDDSLVVQLLTEYLEKFSPLPCQVVLQAYSGQEFIEKTKLPSFQEVDIILLDMRMKEGDGLWVLNELSKQSFSAKIIVLTSYYKTAYIGQMMSLGAHAFLPKEIDKEQLVEIIQEVQQKGHYFSSEQMQSLRSQITAKSPKLQLDPSSQISPRELEVLQLIAQQYTNKEIAEKLCLTVKTIEAHKSNLLAKTGSKNAVGLVVYAIEQGLIKASDCIRLN</sequence>
<dbReference type="SMART" id="SM00421">
    <property type="entry name" value="HTH_LUXR"/>
    <property type="match status" value="1"/>
</dbReference>
<dbReference type="Pfam" id="PF00196">
    <property type="entry name" value="GerE"/>
    <property type="match status" value="1"/>
</dbReference>
<dbReference type="PRINTS" id="PR00038">
    <property type="entry name" value="HTHLUXR"/>
</dbReference>
<dbReference type="OrthoDB" id="9797341at2"/>
<keyword evidence="1" id="KW-0238">DNA-binding</keyword>
<dbReference type="PROSITE" id="PS50110">
    <property type="entry name" value="RESPONSE_REGULATORY"/>
    <property type="match status" value="1"/>
</dbReference>
<reference evidence="5 6" key="1">
    <citation type="journal article" date="2012" name="Stand. Genomic Sci.">
        <title>Complete genome sequencing and analysis of Saprospira grandis str. Lewin, a predatory marine bacterium.</title>
        <authorList>
            <person name="Saw J.H."/>
            <person name="Yuryev A."/>
            <person name="Kanbe M."/>
            <person name="Hou S."/>
            <person name="Young A.G."/>
            <person name="Aizawa S."/>
            <person name="Alam M."/>
        </authorList>
    </citation>
    <scope>NUCLEOTIDE SEQUENCE [LARGE SCALE GENOMIC DNA]</scope>
    <source>
        <strain evidence="5 6">Lewin</strain>
    </source>
</reference>
<keyword evidence="6" id="KW-1185">Reference proteome</keyword>
<accession>H6L411</accession>
<gene>
    <name evidence="5" type="ordered locus">SGRA_1158</name>
</gene>
<dbReference type="SUPFAM" id="SSF52172">
    <property type="entry name" value="CheY-like"/>
    <property type="match status" value="1"/>
</dbReference>
<dbReference type="RefSeq" id="WP_015691541.1">
    <property type="nucleotide sequence ID" value="NC_016940.1"/>
</dbReference>
<keyword evidence="2" id="KW-0597">Phosphoprotein</keyword>
<evidence type="ECO:0000256" key="1">
    <source>
        <dbReference type="ARBA" id="ARBA00023125"/>
    </source>
</evidence>
<evidence type="ECO:0000256" key="2">
    <source>
        <dbReference type="PROSITE-ProRule" id="PRU00169"/>
    </source>
</evidence>
<dbReference type="PANTHER" id="PTHR43214">
    <property type="entry name" value="TWO-COMPONENT RESPONSE REGULATOR"/>
    <property type="match status" value="1"/>
</dbReference>
<protein>
    <submittedName>
        <fullName evidence="5">Two component LuxR family transcriptional regulator</fullName>
    </submittedName>
</protein>
<dbReference type="Gene3D" id="3.40.50.2300">
    <property type="match status" value="1"/>
</dbReference>
<dbReference type="AlphaFoldDB" id="H6L411"/>
<dbReference type="InterPro" id="IPR011006">
    <property type="entry name" value="CheY-like_superfamily"/>
</dbReference>
<dbReference type="InterPro" id="IPR001789">
    <property type="entry name" value="Sig_transdc_resp-reg_receiver"/>
</dbReference>
<evidence type="ECO:0000313" key="6">
    <source>
        <dbReference type="Proteomes" id="UP000007519"/>
    </source>
</evidence>
<proteinExistence type="predicted"/>
<dbReference type="HOGENOM" id="CLU_000445_90_1_10"/>
<dbReference type="InterPro" id="IPR039420">
    <property type="entry name" value="WalR-like"/>
</dbReference>
<feature type="domain" description="HTH luxR-type" evidence="3">
    <location>
        <begin position="155"/>
        <end position="220"/>
    </location>
</feature>
<dbReference type="Proteomes" id="UP000007519">
    <property type="component" value="Chromosome"/>
</dbReference>
<dbReference type="STRING" id="984262.SGRA_1158"/>
<evidence type="ECO:0000259" key="3">
    <source>
        <dbReference type="PROSITE" id="PS50043"/>
    </source>
</evidence>
<feature type="modified residue" description="4-aspartylphosphate" evidence="2">
    <location>
        <position position="64"/>
    </location>
</feature>
<dbReference type="EMBL" id="CP002831">
    <property type="protein sequence ID" value="AFC23893.1"/>
    <property type="molecule type" value="Genomic_DNA"/>
</dbReference>
<dbReference type="GO" id="GO:0003677">
    <property type="term" value="F:DNA binding"/>
    <property type="evidence" value="ECO:0007669"/>
    <property type="project" value="UniProtKB-KW"/>
</dbReference>
<dbReference type="Pfam" id="PF00072">
    <property type="entry name" value="Response_reg"/>
    <property type="match status" value="1"/>
</dbReference>
<feature type="domain" description="Response regulatory" evidence="4">
    <location>
        <begin position="8"/>
        <end position="129"/>
    </location>
</feature>
<dbReference type="CDD" id="cd06170">
    <property type="entry name" value="LuxR_C_like"/>
    <property type="match status" value="1"/>
</dbReference>
<dbReference type="PANTHER" id="PTHR43214:SF43">
    <property type="entry name" value="TWO-COMPONENT RESPONSE REGULATOR"/>
    <property type="match status" value="1"/>
</dbReference>
<dbReference type="SMART" id="SM00448">
    <property type="entry name" value="REC"/>
    <property type="match status" value="1"/>
</dbReference>
<dbReference type="PROSITE" id="PS50043">
    <property type="entry name" value="HTH_LUXR_2"/>
    <property type="match status" value="1"/>
</dbReference>
<dbReference type="KEGG" id="sgn:SGRA_1158"/>
<name>H6L411_SAPGL</name>
<evidence type="ECO:0000313" key="5">
    <source>
        <dbReference type="EMBL" id="AFC23893.1"/>
    </source>
</evidence>
<dbReference type="InterPro" id="IPR000792">
    <property type="entry name" value="Tscrpt_reg_LuxR_C"/>
</dbReference>
<dbReference type="GO" id="GO:0000160">
    <property type="term" value="P:phosphorelay signal transduction system"/>
    <property type="evidence" value="ECO:0007669"/>
    <property type="project" value="InterPro"/>
</dbReference>
<evidence type="ECO:0000259" key="4">
    <source>
        <dbReference type="PROSITE" id="PS50110"/>
    </source>
</evidence>